<dbReference type="FunFam" id="1.20.5.170:FF:000025">
    <property type="entry name" value="nuclear factor interleukin-3-regulated protein-like"/>
    <property type="match status" value="1"/>
</dbReference>
<dbReference type="CDD" id="cd14694">
    <property type="entry name" value="bZIP_NFIL3"/>
    <property type="match status" value="1"/>
</dbReference>
<feature type="compositionally biased region" description="Polar residues" evidence="6">
    <location>
        <begin position="417"/>
        <end position="429"/>
    </location>
</feature>
<dbReference type="Gene3D" id="1.20.5.170">
    <property type="match status" value="1"/>
</dbReference>
<evidence type="ECO:0000313" key="9">
    <source>
        <dbReference type="Proteomes" id="UP000790347"/>
    </source>
</evidence>
<evidence type="ECO:0000256" key="3">
    <source>
        <dbReference type="ARBA" id="ARBA00023125"/>
    </source>
</evidence>
<accession>A0A922IBN3</accession>
<dbReference type="InterPro" id="IPR004827">
    <property type="entry name" value="bZIP"/>
</dbReference>
<dbReference type="InterPro" id="IPR047229">
    <property type="entry name" value="NFIL3-like"/>
</dbReference>
<feature type="region of interest" description="Disordered" evidence="6">
    <location>
        <begin position="1"/>
        <end position="25"/>
    </location>
</feature>
<feature type="compositionally biased region" description="Low complexity" evidence="6">
    <location>
        <begin position="173"/>
        <end position="187"/>
    </location>
</feature>
<feature type="domain" description="BZIP" evidence="7">
    <location>
        <begin position="266"/>
        <end position="318"/>
    </location>
</feature>
<keyword evidence="5" id="KW-0539">Nucleus</keyword>
<reference evidence="8" key="2">
    <citation type="journal article" date="2022" name="Res Sq">
        <title>Comparative Genomics Reveals Insights into the Divergent Evolution of Astigmatic Mites and Household Pest Adaptations.</title>
        <authorList>
            <person name="Xiong Q."/>
            <person name="Wan A.T.-Y."/>
            <person name="Liu X.-Y."/>
            <person name="Fung C.S.-H."/>
            <person name="Xiao X."/>
            <person name="Malainual N."/>
            <person name="Hou J."/>
            <person name="Wang L."/>
            <person name="Wang M."/>
            <person name="Yang K."/>
            <person name="Cui Y."/>
            <person name="Leung E."/>
            <person name="Nong W."/>
            <person name="Shin S.-K."/>
            <person name="Au S."/>
            <person name="Jeong K.Y."/>
            <person name="Chew F.T."/>
            <person name="Hui J."/>
            <person name="Leung T.F."/>
            <person name="Tungtrongchitr A."/>
            <person name="Zhong N."/>
            <person name="Liu Z."/>
            <person name="Tsui S."/>
        </authorList>
    </citation>
    <scope>NUCLEOTIDE SEQUENCE</scope>
    <source>
        <strain evidence="8">Derf</strain>
        <tissue evidence="8">Whole organism</tissue>
    </source>
</reference>
<keyword evidence="3" id="KW-0238">DNA-binding</keyword>
<dbReference type="Proteomes" id="UP000790347">
    <property type="component" value="Unassembled WGS sequence"/>
</dbReference>
<protein>
    <submittedName>
        <fullName evidence="8">Sequence-specific DNA binding</fullName>
    </submittedName>
</protein>
<dbReference type="PANTHER" id="PTHR15284">
    <property type="entry name" value="NUCLEAR FACTOR INTERLEUKIN-3-REGULATED PROTEIN"/>
    <property type="match status" value="1"/>
</dbReference>
<dbReference type="GO" id="GO:0005634">
    <property type="term" value="C:nucleus"/>
    <property type="evidence" value="ECO:0007669"/>
    <property type="project" value="TreeGrafter"/>
</dbReference>
<feature type="compositionally biased region" description="Low complexity" evidence="6">
    <location>
        <begin position="195"/>
        <end position="210"/>
    </location>
</feature>
<dbReference type="Pfam" id="PF07716">
    <property type="entry name" value="bZIP_2"/>
    <property type="match status" value="1"/>
</dbReference>
<sequence>MDITIKNNRNNNNNSPEPEDSGQDDTAETIIKTETATATSAAATSSTLSSIVATAANNNRQRSNSAIALSLLKSAASFSSRSGIGSINNNNNNNSTTITSSSSIVAPVDLRIAANNLLVEAATTFSLCSSSSSSSNTTTTTTTTTATSTTTTTTTNHHHHHNNHNHHHHSHHNNNNNNHHLLTMSTTSNNNSIVQPQQQQQQQQQQQHQQTSSTSMPAVFASSLTTSGFINSSFGPTNPLAAVSANQILVTNSRKQREFIPDSKKDESYWDRRKRNNEAAKRSREKRRISDLVLETRVLELTRENSILKAELYAIKEKFGISQNQHFIDPDSVTIPLPENATKIRRSRIFSSILGGTSVNLFLTGSDYTSNNHHQGSNNISSQSANAVSTSSFNYSCSLSPNSQSSSSSEVHVSTSPTYHGSTANSSPPNVCPLLTGQPTNCLAGLATPISVLTGNKTTLPFKLRHKAQGNCSSNNVNSVVAQIRNQETSNIGTQNDSDASSDSSSVAQLSSSAESTGIFGDHHRDSAGSPDSLLKTENYALKSELQRLASEVATLKNVLVLNQSINAVTSGPVIGGHPSSFGKSNNERCNRFHQTVSPMETHSPIHYNEDLDSKDLLKNVIQFQKLNDIIV</sequence>
<feature type="compositionally biased region" description="Low complexity" evidence="6">
    <location>
        <begin position="128"/>
        <end position="155"/>
    </location>
</feature>
<dbReference type="GO" id="GO:0003677">
    <property type="term" value="F:DNA binding"/>
    <property type="evidence" value="ECO:0007669"/>
    <property type="project" value="UniProtKB-KW"/>
</dbReference>
<evidence type="ECO:0000256" key="6">
    <source>
        <dbReference type="SAM" id="MobiDB-lite"/>
    </source>
</evidence>
<evidence type="ECO:0000259" key="7">
    <source>
        <dbReference type="PROSITE" id="PS50217"/>
    </source>
</evidence>
<comment type="caution">
    <text evidence="8">The sequence shown here is derived from an EMBL/GenBank/DDBJ whole genome shotgun (WGS) entry which is preliminary data.</text>
</comment>
<name>A0A922IBN3_DERFA</name>
<dbReference type="GO" id="GO:0007623">
    <property type="term" value="P:circadian rhythm"/>
    <property type="evidence" value="ECO:0007669"/>
    <property type="project" value="TreeGrafter"/>
</dbReference>
<feature type="region of interest" description="Disordered" evidence="6">
    <location>
        <begin position="128"/>
        <end position="217"/>
    </location>
</feature>
<comment type="similarity">
    <text evidence="1">Belongs to the bZIP family. NFIL3 subfamily.</text>
</comment>
<feature type="compositionally biased region" description="Basic residues" evidence="6">
    <location>
        <begin position="156"/>
        <end position="172"/>
    </location>
</feature>
<dbReference type="AlphaFoldDB" id="A0A922IBN3"/>
<evidence type="ECO:0000256" key="1">
    <source>
        <dbReference type="ARBA" id="ARBA00006079"/>
    </source>
</evidence>
<proteinExistence type="inferred from homology"/>
<feature type="region of interest" description="Disordered" evidence="6">
    <location>
        <begin position="491"/>
        <end position="532"/>
    </location>
</feature>
<organism evidence="8 9">
    <name type="scientific">Dermatophagoides farinae</name>
    <name type="common">American house dust mite</name>
    <dbReference type="NCBI Taxonomy" id="6954"/>
    <lineage>
        <taxon>Eukaryota</taxon>
        <taxon>Metazoa</taxon>
        <taxon>Ecdysozoa</taxon>
        <taxon>Arthropoda</taxon>
        <taxon>Chelicerata</taxon>
        <taxon>Arachnida</taxon>
        <taxon>Acari</taxon>
        <taxon>Acariformes</taxon>
        <taxon>Sarcoptiformes</taxon>
        <taxon>Astigmata</taxon>
        <taxon>Psoroptidia</taxon>
        <taxon>Analgoidea</taxon>
        <taxon>Pyroglyphidae</taxon>
        <taxon>Dermatophagoidinae</taxon>
        <taxon>Dermatophagoides</taxon>
    </lineage>
</organism>
<keyword evidence="9" id="KW-1185">Reference proteome</keyword>
<feature type="compositionally biased region" description="Low complexity" evidence="6">
    <location>
        <begin position="497"/>
        <end position="516"/>
    </location>
</feature>
<dbReference type="GO" id="GO:0003700">
    <property type="term" value="F:DNA-binding transcription factor activity"/>
    <property type="evidence" value="ECO:0007669"/>
    <property type="project" value="InterPro"/>
</dbReference>
<feature type="compositionally biased region" description="Low complexity" evidence="6">
    <location>
        <begin position="402"/>
        <end position="416"/>
    </location>
</feature>
<dbReference type="PROSITE" id="PS50217">
    <property type="entry name" value="BZIP"/>
    <property type="match status" value="1"/>
</dbReference>
<reference evidence="8" key="1">
    <citation type="submission" date="2013-05" db="EMBL/GenBank/DDBJ databases">
        <authorList>
            <person name="Yim A.K.Y."/>
            <person name="Chan T.F."/>
            <person name="Ji K.M."/>
            <person name="Liu X.Y."/>
            <person name="Zhou J.W."/>
            <person name="Li R.Q."/>
            <person name="Yang K.Y."/>
            <person name="Li J."/>
            <person name="Li M."/>
            <person name="Law P.T.W."/>
            <person name="Wu Y.L."/>
            <person name="Cai Z.L."/>
            <person name="Qin H."/>
            <person name="Bao Y."/>
            <person name="Leung R.K.K."/>
            <person name="Ng P.K.S."/>
            <person name="Zou J."/>
            <person name="Zhong X.J."/>
            <person name="Ran P.X."/>
            <person name="Zhong N.S."/>
            <person name="Liu Z.G."/>
            <person name="Tsui S.K.W."/>
        </authorList>
    </citation>
    <scope>NUCLEOTIDE SEQUENCE</scope>
    <source>
        <strain evidence="8">Derf</strain>
        <tissue evidence="8">Whole organism</tissue>
    </source>
</reference>
<evidence type="ECO:0000256" key="4">
    <source>
        <dbReference type="ARBA" id="ARBA00023163"/>
    </source>
</evidence>
<dbReference type="InterPro" id="IPR046347">
    <property type="entry name" value="bZIP_sf"/>
</dbReference>
<gene>
    <name evidence="8" type="primary">NFIL3</name>
    <name evidence="8" type="ORF">DERF_000507</name>
</gene>
<evidence type="ECO:0000256" key="2">
    <source>
        <dbReference type="ARBA" id="ARBA00023015"/>
    </source>
</evidence>
<feature type="region of interest" description="Disordered" evidence="6">
    <location>
        <begin position="402"/>
        <end position="432"/>
    </location>
</feature>
<keyword evidence="4" id="KW-0804">Transcription</keyword>
<evidence type="ECO:0000256" key="5">
    <source>
        <dbReference type="ARBA" id="ARBA00023242"/>
    </source>
</evidence>
<keyword evidence="2" id="KW-0805">Transcription regulation</keyword>
<dbReference type="SUPFAM" id="SSF57959">
    <property type="entry name" value="Leucine zipper domain"/>
    <property type="match status" value="1"/>
</dbReference>
<dbReference type="PROSITE" id="PS00036">
    <property type="entry name" value="BZIP_BASIC"/>
    <property type="match status" value="1"/>
</dbReference>
<dbReference type="SMART" id="SM00338">
    <property type="entry name" value="BRLZ"/>
    <property type="match status" value="1"/>
</dbReference>
<dbReference type="InterPro" id="IPR047106">
    <property type="entry name" value="NFIL3-like_bZIP"/>
</dbReference>
<dbReference type="EMBL" id="ASGP02000001">
    <property type="protein sequence ID" value="KAH9526409.1"/>
    <property type="molecule type" value="Genomic_DNA"/>
</dbReference>
<dbReference type="PANTHER" id="PTHR15284:SF0">
    <property type="entry name" value="GH23983P"/>
    <property type="match status" value="1"/>
</dbReference>
<evidence type="ECO:0000313" key="8">
    <source>
        <dbReference type="EMBL" id="KAH9526409.1"/>
    </source>
</evidence>